<reference evidence="2" key="1">
    <citation type="submission" date="2022-04" db="EMBL/GenBank/DDBJ databases">
        <title>Halobacillus sp. isolated from saltern.</title>
        <authorList>
            <person name="Won M."/>
            <person name="Lee C.-M."/>
            <person name="Woen H.-Y."/>
            <person name="Kwon S.-W."/>
        </authorList>
    </citation>
    <scope>NUCLEOTIDE SEQUENCE</scope>
    <source>
        <strain evidence="2">SSHM10-5</strain>
    </source>
</reference>
<keyword evidence="1" id="KW-1133">Transmembrane helix</keyword>
<keyword evidence="3" id="KW-1185">Reference proteome</keyword>
<feature type="transmembrane region" description="Helical" evidence="1">
    <location>
        <begin position="7"/>
        <end position="28"/>
    </location>
</feature>
<organism evidence="2 3">
    <name type="scientific">Halobacillus amylolyticus</name>
    <dbReference type="NCBI Taxonomy" id="2932259"/>
    <lineage>
        <taxon>Bacteria</taxon>
        <taxon>Bacillati</taxon>
        <taxon>Bacillota</taxon>
        <taxon>Bacilli</taxon>
        <taxon>Bacillales</taxon>
        <taxon>Bacillaceae</taxon>
        <taxon>Halobacillus</taxon>
    </lineage>
</organism>
<evidence type="ECO:0000313" key="3">
    <source>
        <dbReference type="Proteomes" id="UP000830326"/>
    </source>
</evidence>
<evidence type="ECO:0000313" key="2">
    <source>
        <dbReference type="EMBL" id="UOR13632.1"/>
    </source>
</evidence>
<keyword evidence="1" id="KW-0812">Transmembrane</keyword>
<accession>A0ABY4HGX0</accession>
<proteinExistence type="predicted"/>
<dbReference type="EMBL" id="CP095075">
    <property type="protein sequence ID" value="UOR13632.1"/>
    <property type="molecule type" value="Genomic_DNA"/>
</dbReference>
<protein>
    <submittedName>
        <fullName evidence="2">Uncharacterized protein</fullName>
    </submittedName>
</protein>
<feature type="transmembrane region" description="Helical" evidence="1">
    <location>
        <begin position="34"/>
        <end position="51"/>
    </location>
</feature>
<gene>
    <name evidence="2" type="ORF">MUO15_09385</name>
</gene>
<dbReference type="Proteomes" id="UP000830326">
    <property type="component" value="Chromosome"/>
</dbReference>
<evidence type="ECO:0000256" key="1">
    <source>
        <dbReference type="SAM" id="Phobius"/>
    </source>
</evidence>
<name>A0ABY4HGX0_9BACI</name>
<dbReference type="RefSeq" id="WP_245035325.1">
    <property type="nucleotide sequence ID" value="NZ_CP095075.1"/>
</dbReference>
<sequence length="86" mass="10072">MGKKKRFKVLSLVCLFICVLVWIPNIVFQIPSQLWMMTFVIAPIGIVFAALMKKRWLIVANTFMFFSFFIFMFVGYFVSYITDGNP</sequence>
<feature type="transmembrane region" description="Helical" evidence="1">
    <location>
        <begin position="63"/>
        <end position="82"/>
    </location>
</feature>
<keyword evidence="1" id="KW-0472">Membrane</keyword>